<dbReference type="PANTHER" id="PTHR47510">
    <property type="entry name" value="REVERSE TRANSCRIPTASE DOMAIN-CONTAINING PROTEIN"/>
    <property type="match status" value="1"/>
</dbReference>
<protein>
    <recommendedName>
        <fullName evidence="3">Reverse transcriptase</fullName>
    </recommendedName>
</protein>
<dbReference type="AlphaFoldDB" id="A0AAV2MY22"/>
<evidence type="ECO:0008006" key="3">
    <source>
        <dbReference type="Google" id="ProtNLM"/>
    </source>
</evidence>
<reference evidence="1" key="1">
    <citation type="submission" date="2024-04" db="EMBL/GenBank/DDBJ databases">
        <authorList>
            <consortium name="Molecular Ecology Group"/>
        </authorList>
    </citation>
    <scope>NUCLEOTIDE SEQUENCE</scope>
</reference>
<gene>
    <name evidence="1" type="ORF">LPLAT_LOCUS5238</name>
</gene>
<proteinExistence type="predicted"/>
<dbReference type="EMBL" id="CAXIPU020000424">
    <property type="protein sequence ID" value="CAL1671816.1"/>
    <property type="molecule type" value="Genomic_DNA"/>
</dbReference>
<evidence type="ECO:0000313" key="1">
    <source>
        <dbReference type="EMBL" id="CAL1671816.1"/>
    </source>
</evidence>
<keyword evidence="2" id="KW-1185">Reference proteome</keyword>
<sequence>MWGELRRLGLIGAPKATLGSLDLNELNLAFSSLTNADSNMERGLPGGDEITLDSGQFDDSEFFFFDISPSQLLRAIQKGRSESVGVDGISTRCLKLGLLCLLPYLLHLFNFLLQHSLYPEQWKCALVRPLPKIKSPVSSSDYRPISLLCTVSKALEDCFRAGRGLFGGQSSIR</sequence>
<dbReference type="PANTHER" id="PTHR47510:SF3">
    <property type="entry name" value="ENDO_EXONUCLEASE_PHOSPHATASE DOMAIN-CONTAINING PROTEIN"/>
    <property type="match status" value="1"/>
</dbReference>
<comment type="caution">
    <text evidence="1">The sequence shown here is derived from an EMBL/GenBank/DDBJ whole genome shotgun (WGS) entry which is preliminary data.</text>
</comment>
<accession>A0AAV2MY22</accession>
<name>A0AAV2MY22_9HYME</name>
<organism evidence="1 2">
    <name type="scientific">Lasius platythorax</name>
    <dbReference type="NCBI Taxonomy" id="488582"/>
    <lineage>
        <taxon>Eukaryota</taxon>
        <taxon>Metazoa</taxon>
        <taxon>Ecdysozoa</taxon>
        <taxon>Arthropoda</taxon>
        <taxon>Hexapoda</taxon>
        <taxon>Insecta</taxon>
        <taxon>Pterygota</taxon>
        <taxon>Neoptera</taxon>
        <taxon>Endopterygota</taxon>
        <taxon>Hymenoptera</taxon>
        <taxon>Apocrita</taxon>
        <taxon>Aculeata</taxon>
        <taxon>Formicoidea</taxon>
        <taxon>Formicidae</taxon>
        <taxon>Formicinae</taxon>
        <taxon>Lasius</taxon>
        <taxon>Lasius</taxon>
    </lineage>
</organism>
<dbReference type="Proteomes" id="UP001497644">
    <property type="component" value="Unassembled WGS sequence"/>
</dbReference>
<evidence type="ECO:0000313" key="2">
    <source>
        <dbReference type="Proteomes" id="UP001497644"/>
    </source>
</evidence>